<evidence type="ECO:0000256" key="1">
    <source>
        <dbReference type="ARBA" id="ARBA00022691"/>
    </source>
</evidence>
<dbReference type="InterPro" id="IPR013785">
    <property type="entry name" value="Aldolase_TIM"/>
</dbReference>
<dbReference type="InterPro" id="IPR007197">
    <property type="entry name" value="rSAM"/>
</dbReference>
<keyword evidence="2" id="KW-0479">Metal-binding</keyword>
<dbReference type="GO" id="GO:0046872">
    <property type="term" value="F:metal ion binding"/>
    <property type="evidence" value="ECO:0007669"/>
    <property type="project" value="UniProtKB-KW"/>
</dbReference>
<dbReference type="InterPro" id="IPR058240">
    <property type="entry name" value="rSAM_sf"/>
</dbReference>
<dbReference type="EMBL" id="BARS01052532">
    <property type="protein sequence ID" value="GAG43372.1"/>
    <property type="molecule type" value="Genomic_DNA"/>
</dbReference>
<dbReference type="GO" id="GO:0003824">
    <property type="term" value="F:catalytic activity"/>
    <property type="evidence" value="ECO:0007669"/>
    <property type="project" value="InterPro"/>
</dbReference>
<keyword evidence="3" id="KW-0408">Iron</keyword>
<organism evidence="6">
    <name type="scientific">marine sediment metagenome</name>
    <dbReference type="NCBI Taxonomy" id="412755"/>
    <lineage>
        <taxon>unclassified sequences</taxon>
        <taxon>metagenomes</taxon>
        <taxon>ecological metagenomes</taxon>
    </lineage>
</organism>
<feature type="non-terminal residue" evidence="6">
    <location>
        <position position="158"/>
    </location>
</feature>
<proteinExistence type="predicted"/>
<evidence type="ECO:0000256" key="4">
    <source>
        <dbReference type="ARBA" id="ARBA00023014"/>
    </source>
</evidence>
<protein>
    <recommendedName>
        <fullName evidence="5">Radical SAM core domain-containing protein</fullName>
    </recommendedName>
</protein>
<dbReference type="PANTHER" id="PTHR11228">
    <property type="entry name" value="RADICAL SAM DOMAIN PROTEIN"/>
    <property type="match status" value="1"/>
</dbReference>
<sequence length="158" mass="18398">MTRDKGYMEAKLFYKILDELREHGTFIKVNGYGENLMHPCIEAFIIAIKKHNGLYFTSNCINLQIDTMETMIKNEVDVLQISFQGTNKEDYEEQRKGASYNQLIHHIKELVKRRGDANYPFIHMSTTVLDETNQQIEDFINICFDFGIDSVGIGRTDY</sequence>
<dbReference type="Gene3D" id="3.20.20.70">
    <property type="entry name" value="Aldolase class I"/>
    <property type="match status" value="1"/>
</dbReference>
<accession>X0Y7U7</accession>
<gene>
    <name evidence="6" type="ORF">S01H1_78087</name>
</gene>
<comment type="caution">
    <text evidence="6">The sequence shown here is derived from an EMBL/GenBank/DDBJ whole genome shotgun (WGS) entry which is preliminary data.</text>
</comment>
<name>X0Y7U7_9ZZZZ</name>
<feature type="domain" description="Radical SAM core" evidence="5">
    <location>
        <begin position="7"/>
        <end position="141"/>
    </location>
</feature>
<dbReference type="PANTHER" id="PTHR11228:SF7">
    <property type="entry name" value="PQQA PEPTIDE CYCLASE"/>
    <property type="match status" value="1"/>
</dbReference>
<dbReference type="InterPro" id="IPR050377">
    <property type="entry name" value="Radical_SAM_PqqE_MftC-like"/>
</dbReference>
<evidence type="ECO:0000313" key="6">
    <source>
        <dbReference type="EMBL" id="GAG43372.1"/>
    </source>
</evidence>
<dbReference type="GO" id="GO:0051536">
    <property type="term" value="F:iron-sulfur cluster binding"/>
    <property type="evidence" value="ECO:0007669"/>
    <property type="project" value="UniProtKB-KW"/>
</dbReference>
<dbReference type="AlphaFoldDB" id="X0Y7U7"/>
<evidence type="ECO:0000256" key="2">
    <source>
        <dbReference type="ARBA" id="ARBA00022723"/>
    </source>
</evidence>
<keyword evidence="1" id="KW-0949">S-adenosyl-L-methionine</keyword>
<evidence type="ECO:0000259" key="5">
    <source>
        <dbReference type="Pfam" id="PF04055"/>
    </source>
</evidence>
<reference evidence="6" key="1">
    <citation type="journal article" date="2014" name="Front. Microbiol.">
        <title>High frequency of phylogenetically diverse reductive dehalogenase-homologous genes in deep subseafloor sedimentary metagenomes.</title>
        <authorList>
            <person name="Kawai M."/>
            <person name="Futagami T."/>
            <person name="Toyoda A."/>
            <person name="Takaki Y."/>
            <person name="Nishi S."/>
            <person name="Hori S."/>
            <person name="Arai W."/>
            <person name="Tsubouchi T."/>
            <person name="Morono Y."/>
            <person name="Uchiyama I."/>
            <person name="Ito T."/>
            <person name="Fujiyama A."/>
            <person name="Inagaki F."/>
            <person name="Takami H."/>
        </authorList>
    </citation>
    <scope>NUCLEOTIDE SEQUENCE</scope>
    <source>
        <strain evidence="6">Expedition CK06-06</strain>
    </source>
</reference>
<dbReference type="Pfam" id="PF04055">
    <property type="entry name" value="Radical_SAM"/>
    <property type="match status" value="1"/>
</dbReference>
<keyword evidence="4" id="KW-0411">Iron-sulfur</keyword>
<evidence type="ECO:0000256" key="3">
    <source>
        <dbReference type="ARBA" id="ARBA00023004"/>
    </source>
</evidence>
<dbReference type="SUPFAM" id="SSF102114">
    <property type="entry name" value="Radical SAM enzymes"/>
    <property type="match status" value="1"/>
</dbReference>